<evidence type="ECO:0000313" key="1">
    <source>
        <dbReference type="EMBL" id="MBD2186686.1"/>
    </source>
</evidence>
<keyword evidence="1" id="KW-0547">Nucleotide-binding</keyword>
<dbReference type="RefSeq" id="WP_190401568.1">
    <property type="nucleotide sequence ID" value="NZ_JACJQB010000001.1"/>
</dbReference>
<gene>
    <name evidence="1" type="ORF">H6F41_00835</name>
</gene>
<keyword evidence="1" id="KW-0067">ATP-binding</keyword>
<reference evidence="1 2" key="1">
    <citation type="journal article" date="2020" name="ISME J.">
        <title>Comparative genomics reveals insights into cyanobacterial evolution and habitat adaptation.</title>
        <authorList>
            <person name="Chen M.Y."/>
            <person name="Teng W.K."/>
            <person name="Zhao L."/>
            <person name="Hu C.X."/>
            <person name="Zhou Y.K."/>
            <person name="Han B.P."/>
            <person name="Song L.R."/>
            <person name="Shu W.S."/>
        </authorList>
    </citation>
    <scope>NUCLEOTIDE SEQUENCE [LARGE SCALE GENOMIC DNA]</scope>
    <source>
        <strain evidence="1 2">FACHB-723</strain>
    </source>
</reference>
<evidence type="ECO:0000313" key="2">
    <source>
        <dbReference type="Proteomes" id="UP000642094"/>
    </source>
</evidence>
<keyword evidence="2" id="KW-1185">Reference proteome</keyword>
<sequence>MSTASSLEELNALIKKNNPFDVPPIITGQDIWNGSFPDLTTLNAHASDAVFETIEQVRSGKPKVTSLAFSAEIGVGKSHLIRRIRRGLQAENKAFFVYANKYGDLNLIHYQFRQILADSFKQSNGHGVTQWQELAAAMVNQVVAQQNTALDLVKRVPQALGRNHDLIDRLTNAILNVKPKVSDPDIVRAILWTLGSSAHAPFAIRWLAGKELADAKAKELGLPNSTKEIKLLEADALSASLQIISLASDYNPIMVCFDELEGLEVNESGYFKSQVVGGLVKDLFDAIEQSDVTKGVVILSVIPPAVLRDLFKGASLIGISDRLSSKYKEPIELKYADGETVVRIVALWLQDFYQSHNLVPPTPVFPFEEEKLRSLGNERPTIRQLLKWCRDNFVISDVVIDPQEVLQKAYEREKSILENDKEKDWLDDSDLIAKAIYLSLTTLKGQTVENVLITDVEDKVRPLAENKGALQFRIIAVEDGVEQRIGVGVVQQTHGGTVWAKLWRLVSYETFNLTRGCLIRSPERQFKKKWEALTYLGWLVNDMGGEYVHLKNEEIEPLLAILFVYDKYETYGVNQTDVLEYITNSGIAFNNPLIREILSDPSSVITAEDIESDSPEDKPKIEESPVFLDITDDSSIDLESFLR</sequence>
<dbReference type="InterPro" id="IPR027417">
    <property type="entry name" value="P-loop_NTPase"/>
</dbReference>
<comment type="caution">
    <text evidence="1">The sequence shown here is derived from an EMBL/GenBank/DDBJ whole genome shotgun (WGS) entry which is preliminary data.</text>
</comment>
<dbReference type="Proteomes" id="UP000642094">
    <property type="component" value="Unassembled WGS sequence"/>
</dbReference>
<protein>
    <submittedName>
        <fullName evidence="1">ATP-binding protein</fullName>
    </submittedName>
</protein>
<accession>A0ABR7ZRX0</accession>
<name>A0ABR7ZRX0_9CYAN</name>
<dbReference type="SUPFAM" id="SSF52540">
    <property type="entry name" value="P-loop containing nucleoside triphosphate hydrolases"/>
    <property type="match status" value="1"/>
</dbReference>
<dbReference type="EMBL" id="JACJQB010000001">
    <property type="protein sequence ID" value="MBD2186686.1"/>
    <property type="molecule type" value="Genomic_DNA"/>
</dbReference>
<dbReference type="GO" id="GO:0005524">
    <property type="term" value="F:ATP binding"/>
    <property type="evidence" value="ECO:0007669"/>
    <property type="project" value="UniProtKB-KW"/>
</dbReference>
<organism evidence="1 2">
    <name type="scientific">Pseudanabaena mucicola FACHB-723</name>
    <dbReference type="NCBI Taxonomy" id="2692860"/>
    <lineage>
        <taxon>Bacteria</taxon>
        <taxon>Bacillati</taxon>
        <taxon>Cyanobacteriota</taxon>
        <taxon>Cyanophyceae</taxon>
        <taxon>Pseudanabaenales</taxon>
        <taxon>Pseudanabaenaceae</taxon>
        <taxon>Pseudanabaena</taxon>
    </lineage>
</organism>
<proteinExistence type="predicted"/>